<gene>
    <name evidence="2" type="ORF">ESB13_00830</name>
</gene>
<dbReference type="Proteomes" id="UP000290545">
    <property type="component" value="Unassembled WGS sequence"/>
</dbReference>
<keyword evidence="1" id="KW-0732">Signal</keyword>
<comment type="caution">
    <text evidence="2">The sequence shown here is derived from an EMBL/GenBank/DDBJ whole genome shotgun (WGS) entry which is preliminary data.</text>
</comment>
<dbReference type="RefSeq" id="WP_129001154.1">
    <property type="nucleotide sequence ID" value="NZ_SDHZ01000001.1"/>
</dbReference>
<evidence type="ECO:0000313" key="2">
    <source>
        <dbReference type="EMBL" id="RXK85402.1"/>
    </source>
</evidence>
<organism evidence="2 3">
    <name type="scientific">Filimonas effusa</name>
    <dbReference type="NCBI Taxonomy" id="2508721"/>
    <lineage>
        <taxon>Bacteria</taxon>
        <taxon>Pseudomonadati</taxon>
        <taxon>Bacteroidota</taxon>
        <taxon>Chitinophagia</taxon>
        <taxon>Chitinophagales</taxon>
        <taxon>Chitinophagaceae</taxon>
        <taxon>Filimonas</taxon>
    </lineage>
</organism>
<evidence type="ECO:0008006" key="4">
    <source>
        <dbReference type="Google" id="ProtNLM"/>
    </source>
</evidence>
<dbReference type="Gene3D" id="2.60.120.260">
    <property type="entry name" value="Galactose-binding domain-like"/>
    <property type="match status" value="1"/>
</dbReference>
<feature type="chain" id="PRO_5020449409" description="Glycoside hydrolase family 127 protein" evidence="1">
    <location>
        <begin position="25"/>
        <end position="106"/>
    </location>
</feature>
<name>A0A4Q1D7Y3_9BACT</name>
<protein>
    <recommendedName>
        <fullName evidence="4">Glycoside hydrolase family 127 protein</fullName>
    </recommendedName>
</protein>
<reference evidence="2 3" key="1">
    <citation type="submission" date="2019-01" db="EMBL/GenBank/DDBJ databases">
        <title>Filimonas sp. strain TTM-71.</title>
        <authorList>
            <person name="Chen W.-M."/>
        </authorList>
    </citation>
    <scope>NUCLEOTIDE SEQUENCE [LARGE SCALE GENOMIC DNA]</scope>
    <source>
        <strain evidence="2 3">TTM-71</strain>
    </source>
</reference>
<evidence type="ECO:0000256" key="1">
    <source>
        <dbReference type="SAM" id="SignalP"/>
    </source>
</evidence>
<keyword evidence="3" id="KW-1185">Reference proteome</keyword>
<evidence type="ECO:0000313" key="3">
    <source>
        <dbReference type="Proteomes" id="UP000290545"/>
    </source>
</evidence>
<feature type="signal peptide" evidence="1">
    <location>
        <begin position="1"/>
        <end position="24"/>
    </location>
</feature>
<dbReference type="EMBL" id="SDHZ01000001">
    <property type="protein sequence ID" value="RXK85402.1"/>
    <property type="molecule type" value="Genomic_DNA"/>
</dbReference>
<dbReference type="AlphaFoldDB" id="A0A4Q1D7Y3"/>
<proteinExistence type="predicted"/>
<sequence length="106" mass="12336">MKQQRWTKWSAAITAGLWCSAAAAQTQQPLRDYPIQPVAFTKVHLHDHFWEPKIEVNANVTIPYVLEKCREKYNKLQFQPVTTTALRIELKQPETHSAGLHEWIVK</sequence>
<accession>A0A4Q1D7Y3</accession>